<feature type="domain" description="SPW repeat-containing integral membrane" evidence="2">
    <location>
        <begin position="11"/>
        <end position="111"/>
    </location>
</feature>
<dbReference type="EMBL" id="BNAG01000003">
    <property type="protein sequence ID" value="GHE66467.1"/>
    <property type="molecule type" value="Genomic_DNA"/>
</dbReference>
<feature type="transmembrane region" description="Helical" evidence="1">
    <location>
        <begin position="37"/>
        <end position="58"/>
    </location>
</feature>
<dbReference type="Proteomes" id="UP000658258">
    <property type="component" value="Unassembled WGS sequence"/>
</dbReference>
<dbReference type="RefSeq" id="WP_189630331.1">
    <property type="nucleotide sequence ID" value="NZ_BNAG01000003.1"/>
</dbReference>
<feature type="transmembrane region" description="Helical" evidence="1">
    <location>
        <begin position="70"/>
        <end position="90"/>
    </location>
</feature>
<evidence type="ECO:0000313" key="4">
    <source>
        <dbReference type="Proteomes" id="UP000658258"/>
    </source>
</evidence>
<accession>A0ABQ3I5S5</accession>
<reference evidence="4" key="1">
    <citation type="journal article" date="2019" name="Int. J. Syst. Evol. Microbiol.">
        <title>The Global Catalogue of Microorganisms (GCM) 10K type strain sequencing project: providing services to taxonomists for standard genome sequencing and annotation.</title>
        <authorList>
            <consortium name="The Broad Institute Genomics Platform"/>
            <consortium name="The Broad Institute Genome Sequencing Center for Infectious Disease"/>
            <person name="Wu L."/>
            <person name="Ma J."/>
        </authorList>
    </citation>
    <scope>NUCLEOTIDE SEQUENCE [LARGE SCALE GENOMIC DNA]</scope>
    <source>
        <strain evidence="4">CGMCC 1.15111</strain>
    </source>
</reference>
<proteinExistence type="predicted"/>
<keyword evidence="1" id="KW-0812">Transmembrane</keyword>
<keyword evidence="1" id="KW-1133">Transmembrane helix</keyword>
<feature type="transmembrane region" description="Helical" evidence="1">
    <location>
        <begin position="96"/>
        <end position="113"/>
    </location>
</feature>
<sequence length="122" mass="13251">MKFRFISPTVHGIIDYSAAVALISSPFLLGLGESSPMAKWLSVVTGVAVIIVSLNTTYKFSILHTIPYNGHLLIDLMAATTFAAAPFLFHFTGIDMYYYIANAVVVFLVVALSDNCEPSLTD</sequence>
<gene>
    <name evidence="3" type="ORF">GCM10011340_22230</name>
</gene>
<dbReference type="Pfam" id="PF03779">
    <property type="entry name" value="SPW"/>
    <property type="match status" value="1"/>
</dbReference>
<evidence type="ECO:0000313" key="3">
    <source>
        <dbReference type="EMBL" id="GHE66467.1"/>
    </source>
</evidence>
<dbReference type="InterPro" id="IPR005530">
    <property type="entry name" value="SPW"/>
</dbReference>
<name>A0ABQ3I5S5_9BACT</name>
<evidence type="ECO:0000256" key="1">
    <source>
        <dbReference type="SAM" id="Phobius"/>
    </source>
</evidence>
<organism evidence="3 4">
    <name type="scientific">Roseivirga thermotolerans</name>
    <dbReference type="NCBI Taxonomy" id="1758176"/>
    <lineage>
        <taxon>Bacteria</taxon>
        <taxon>Pseudomonadati</taxon>
        <taxon>Bacteroidota</taxon>
        <taxon>Cytophagia</taxon>
        <taxon>Cytophagales</taxon>
        <taxon>Roseivirgaceae</taxon>
        <taxon>Roseivirga</taxon>
    </lineage>
</organism>
<evidence type="ECO:0000259" key="2">
    <source>
        <dbReference type="Pfam" id="PF03779"/>
    </source>
</evidence>
<protein>
    <recommendedName>
        <fullName evidence="2">SPW repeat-containing integral membrane domain-containing protein</fullName>
    </recommendedName>
</protein>
<comment type="caution">
    <text evidence="3">The sequence shown here is derived from an EMBL/GenBank/DDBJ whole genome shotgun (WGS) entry which is preliminary data.</text>
</comment>
<keyword evidence="4" id="KW-1185">Reference proteome</keyword>
<feature type="transmembrane region" description="Helical" evidence="1">
    <location>
        <begin position="12"/>
        <end position="31"/>
    </location>
</feature>
<keyword evidence="1" id="KW-0472">Membrane</keyword>